<dbReference type="AlphaFoldDB" id="A0A183S7L2"/>
<sequence length="220" mass="24927">MLLWPPLSGTQLSPVAPRSWVLPSGHTPGNRYDQRAKPGEGLRCCVCLHTRYNNPILMTWYPHHRRLRRHHNQRWELSPKLSSMRPHIHLTHRPAETAASTALTVLVHSLIAWAYSVTCASMTVEFTATPTTPIPHANPPLLPLPRMTSPQHLPISPAHNFNSRIGLVGYLRIHRKEAGEPVPGAPTYSRNARLHYLHCSRTFTHRVGLLGHMCLHDNLR</sequence>
<dbReference type="OrthoDB" id="8117402at2759"/>
<keyword evidence="2" id="KW-1185">Reference proteome</keyword>
<organism evidence="3">
    <name type="scientific">Schistocephalus solidus</name>
    <name type="common">Tapeworm</name>
    <dbReference type="NCBI Taxonomy" id="70667"/>
    <lineage>
        <taxon>Eukaryota</taxon>
        <taxon>Metazoa</taxon>
        <taxon>Spiralia</taxon>
        <taxon>Lophotrochozoa</taxon>
        <taxon>Platyhelminthes</taxon>
        <taxon>Cestoda</taxon>
        <taxon>Eucestoda</taxon>
        <taxon>Diphyllobothriidea</taxon>
        <taxon>Diphyllobothriidae</taxon>
        <taxon>Schistocephalus</taxon>
    </lineage>
</organism>
<dbReference type="EMBL" id="UYSU01000117">
    <property type="protein sequence ID" value="VDL85244.1"/>
    <property type="molecule type" value="Genomic_DNA"/>
</dbReference>
<evidence type="ECO:0000313" key="2">
    <source>
        <dbReference type="Proteomes" id="UP000275846"/>
    </source>
</evidence>
<proteinExistence type="predicted"/>
<protein>
    <submittedName>
        <fullName evidence="3">C2H2-type domain-containing protein</fullName>
    </submittedName>
</protein>
<name>A0A183S7L2_SCHSO</name>
<reference evidence="1 2" key="2">
    <citation type="submission" date="2018-11" db="EMBL/GenBank/DDBJ databases">
        <authorList>
            <consortium name="Pathogen Informatics"/>
        </authorList>
    </citation>
    <scope>NUCLEOTIDE SEQUENCE [LARGE SCALE GENOMIC DNA]</scope>
    <source>
        <strain evidence="1 2">NST_G2</strain>
    </source>
</reference>
<gene>
    <name evidence="1" type="ORF">SSLN_LOCUS208</name>
</gene>
<reference evidence="3" key="1">
    <citation type="submission" date="2016-06" db="UniProtKB">
        <authorList>
            <consortium name="WormBaseParasite"/>
        </authorList>
    </citation>
    <scope>IDENTIFICATION</scope>
</reference>
<accession>A0A183S7L2</accession>
<dbReference type="WBParaSite" id="SSLN_0000022201-mRNA-1">
    <property type="protein sequence ID" value="SSLN_0000022201-mRNA-1"/>
    <property type="gene ID" value="SSLN_0000022201"/>
</dbReference>
<dbReference type="Proteomes" id="UP000275846">
    <property type="component" value="Unassembled WGS sequence"/>
</dbReference>
<evidence type="ECO:0000313" key="3">
    <source>
        <dbReference type="WBParaSite" id="SSLN_0000022201-mRNA-1"/>
    </source>
</evidence>
<evidence type="ECO:0000313" key="1">
    <source>
        <dbReference type="EMBL" id="VDL85244.1"/>
    </source>
</evidence>